<evidence type="ECO:0000256" key="1">
    <source>
        <dbReference type="SAM" id="Coils"/>
    </source>
</evidence>
<dbReference type="OrthoDB" id="311628at2759"/>
<proteinExistence type="predicted"/>
<name>A0A8S1XIB2_9CILI</name>
<evidence type="ECO:0000313" key="4">
    <source>
        <dbReference type="Proteomes" id="UP000689195"/>
    </source>
</evidence>
<dbReference type="EMBL" id="CAJJDO010000126">
    <property type="protein sequence ID" value="CAD8200853.1"/>
    <property type="molecule type" value="Genomic_DNA"/>
</dbReference>
<evidence type="ECO:0000313" key="3">
    <source>
        <dbReference type="EMBL" id="CAD8200853.1"/>
    </source>
</evidence>
<sequence length="901" mass="107971">MFKKLNMKQESYDVQQKLSNHKRIILYFNLTDSYESLTDLKNLFNINFNQENQIQFEFELKQESYEIESISLYYFQGFIKENSNDKIDICKLTNIRINLLKLAQQFRKCNIKIILQYNHFQIFEKQYYIEKHINQLFDGFLTEQKEVILLSRDVRTYQIICYLKQPIFLDYFKSDVKEYILSNKDYIQRDSLIFTCKEFNEEFIYQLHSAKGFFQFEYNDFCSIGVECYLYLRDELEVLSFLILKDIRMLQFNIYVLLELPINLKNEKNQDENVKQFLKLLYSLMIRFLQIINKEQFCIQIFVQEIRQAILYWEPRILNHLKYLAQQNPSCISFSKKEKIFLFNDKQIIEWYQSKLLVFQDFTQETLNSFIQKELEMISLQCSLEIKYFDIHLPSKYKLFQEITNFSNIQENIKKPNICLLGLTKTGKSTLLNILMNPKNIDIIKNGQNKYFSIINKANDIIISQSCKSQTKQTQDREINDFIFTDTPGFYDTNSENRLINQIKIFTQLQRSPQIIFLILIDGQKLCENINDLYSTIEHINLFFGDKLIESQLEKFIIPVFNKLGLNTMDQIKNILEKEIESDYSNSQLYHFLKAIKNTIDNNGYIELLNASYFMNKQEIKNLKKQIQETQNKISNLLRDNNITSKEISQLNERVTLLQNEIDIKGNQINYDLLEKIQQQILNQCKNLSQEQTQQKFKIEFTLSLNAEMKEHYNTILQYQDEICTFLLRLITEVIINNLLNDHSRNLDQVTDLCSQIQNIIQDFKSNENISIYEFFISLSQKFLNLFQNQILIQDLIKKLNSIYNISKFILNGQAVKKISSQYLENELDLVRRSCINLHNNQNLKKFYTIKRFKEFQIFLLKLIQLDKRAEKLKQSTKQQYERLKMEILKIEYDEIKKSQK</sequence>
<feature type="domain" description="G" evidence="2">
    <location>
        <begin position="418"/>
        <end position="537"/>
    </location>
</feature>
<feature type="coiled-coil region" evidence="1">
    <location>
        <begin position="613"/>
        <end position="691"/>
    </location>
</feature>
<dbReference type="Proteomes" id="UP000689195">
    <property type="component" value="Unassembled WGS sequence"/>
</dbReference>
<protein>
    <recommendedName>
        <fullName evidence="2">G domain-containing protein</fullName>
    </recommendedName>
</protein>
<keyword evidence="4" id="KW-1185">Reference proteome</keyword>
<accession>A0A8S1XIB2</accession>
<gene>
    <name evidence="3" type="ORF">PPENT_87.1.T1260023</name>
</gene>
<keyword evidence="1" id="KW-0175">Coiled coil</keyword>
<dbReference type="GO" id="GO:0005525">
    <property type="term" value="F:GTP binding"/>
    <property type="evidence" value="ECO:0007669"/>
    <property type="project" value="InterPro"/>
</dbReference>
<comment type="caution">
    <text evidence="3">The sequence shown here is derived from an EMBL/GenBank/DDBJ whole genome shotgun (WGS) entry which is preliminary data.</text>
</comment>
<dbReference type="AlphaFoldDB" id="A0A8S1XIB2"/>
<organism evidence="3 4">
    <name type="scientific">Paramecium pentaurelia</name>
    <dbReference type="NCBI Taxonomy" id="43138"/>
    <lineage>
        <taxon>Eukaryota</taxon>
        <taxon>Sar</taxon>
        <taxon>Alveolata</taxon>
        <taxon>Ciliophora</taxon>
        <taxon>Intramacronucleata</taxon>
        <taxon>Oligohymenophorea</taxon>
        <taxon>Peniculida</taxon>
        <taxon>Parameciidae</taxon>
        <taxon>Paramecium</taxon>
    </lineage>
</organism>
<reference evidence="3" key="1">
    <citation type="submission" date="2021-01" db="EMBL/GenBank/DDBJ databases">
        <authorList>
            <consortium name="Genoscope - CEA"/>
            <person name="William W."/>
        </authorList>
    </citation>
    <scope>NUCLEOTIDE SEQUENCE</scope>
</reference>
<dbReference type="Pfam" id="PF01926">
    <property type="entry name" value="MMR_HSR1"/>
    <property type="match status" value="1"/>
</dbReference>
<evidence type="ECO:0000259" key="2">
    <source>
        <dbReference type="Pfam" id="PF01926"/>
    </source>
</evidence>
<dbReference type="InterPro" id="IPR006073">
    <property type="entry name" value="GTP-bd"/>
</dbReference>